<dbReference type="Proteomes" id="UP001169760">
    <property type="component" value="Unassembled WGS sequence"/>
</dbReference>
<evidence type="ECO:0000313" key="3">
    <source>
        <dbReference type="EMBL" id="MDO6423045.1"/>
    </source>
</evidence>
<proteinExistence type="predicted"/>
<dbReference type="AlphaFoldDB" id="A0AAW7X5D2"/>
<dbReference type="Pfam" id="PF18156">
    <property type="entry name" value="pPIWI_RE_Y"/>
    <property type="match status" value="1"/>
</dbReference>
<evidence type="ECO:0008006" key="5">
    <source>
        <dbReference type="Google" id="ProtNLM"/>
    </source>
</evidence>
<dbReference type="Pfam" id="PF18154">
    <property type="entry name" value="pPIWI_RE_REase"/>
    <property type="match status" value="1"/>
</dbReference>
<dbReference type="InterPro" id="IPR040828">
    <property type="entry name" value="pPIWI_RE_REase"/>
</dbReference>
<dbReference type="RefSeq" id="WP_028886122.1">
    <property type="nucleotide sequence ID" value="NZ_JAUOPB010000007.1"/>
</dbReference>
<comment type="caution">
    <text evidence="3">The sequence shown here is derived from an EMBL/GenBank/DDBJ whole genome shotgun (WGS) entry which is preliminary data.</text>
</comment>
<sequence>MNIELSQYSEWSGSQDELVALIGELSPLLIPGDQPITKRTLIYYRGKGVISPANGKKYGYLHLAQCLAARKLISHGWTVSQLAQLIANVDEWTLIQVAYGEIEADAAIGLSASTASQGLTPNEVNDEAINVDPELPLPELAVQMLAIGVCDSFNRVIDEHKIVNGNDIPFNLKRAMGLLGRLCIEEGKEDSFASIHDTLALCKLPFNDTSWPLSAFKDASFELGSVNLIDRDHRCPTQDCVELASGGSEANIKEQFSFELLTQLCSGFGTQKHRVYTSVRRFIGEKPVTTGREIAAHAKEHAMAKIEQFLSREVYSPIGSHILIDERLYLCPKCGAPIRKAEEKLGKCTIKQCPDYGKHIPLIDGRKPEADSLVLKPHLLSFWFGPSIDELAVYELAKKLLPEAEIQLYPESDACDISIDGYDIGIDIKSYSSPYLLSNTLNRTIGRLNRYAKKIIAVSDTSISRHRDYLATLKRYYNNEIPIEFMSVSSVKNMIRSER</sequence>
<evidence type="ECO:0000313" key="4">
    <source>
        <dbReference type="Proteomes" id="UP001169760"/>
    </source>
</evidence>
<evidence type="ECO:0000259" key="1">
    <source>
        <dbReference type="Pfam" id="PF18154"/>
    </source>
</evidence>
<organism evidence="3 4">
    <name type="scientific">Saccharophagus degradans</name>
    <dbReference type="NCBI Taxonomy" id="86304"/>
    <lineage>
        <taxon>Bacteria</taxon>
        <taxon>Pseudomonadati</taxon>
        <taxon>Pseudomonadota</taxon>
        <taxon>Gammaproteobacteria</taxon>
        <taxon>Cellvibrionales</taxon>
        <taxon>Cellvibrionaceae</taxon>
        <taxon>Saccharophagus</taxon>
    </lineage>
</organism>
<feature type="domain" description="pPIWI-RE three-gene island" evidence="2">
    <location>
        <begin position="169"/>
        <end position="290"/>
    </location>
</feature>
<gene>
    <name evidence="3" type="ORF">Q4521_11220</name>
</gene>
<dbReference type="EMBL" id="JAUOPB010000007">
    <property type="protein sequence ID" value="MDO6423045.1"/>
    <property type="molecule type" value="Genomic_DNA"/>
</dbReference>
<dbReference type="InterPro" id="IPR041191">
    <property type="entry name" value="pPIWI_RE_Y"/>
</dbReference>
<reference evidence="3" key="1">
    <citation type="submission" date="2023-07" db="EMBL/GenBank/DDBJ databases">
        <title>Genome content predicts the carbon catabolic preferences of heterotrophic bacteria.</title>
        <authorList>
            <person name="Gralka M."/>
        </authorList>
    </citation>
    <scope>NUCLEOTIDE SEQUENCE</scope>
    <source>
        <strain evidence="3">I3M17_2</strain>
    </source>
</reference>
<name>A0AAW7X5D2_9GAMM</name>
<accession>A0AAW7X5D2</accession>
<evidence type="ECO:0000259" key="2">
    <source>
        <dbReference type="Pfam" id="PF18156"/>
    </source>
</evidence>
<feature type="domain" description="REase associating with pPIWI RE" evidence="1">
    <location>
        <begin position="389"/>
        <end position="497"/>
    </location>
</feature>
<protein>
    <recommendedName>
        <fullName evidence="5">REase associating with pPIWI RE domain-containing protein</fullName>
    </recommendedName>
</protein>